<protein>
    <submittedName>
        <fullName evidence="1">Uncharacterized protein</fullName>
    </submittedName>
</protein>
<keyword evidence="2" id="KW-1185">Reference proteome</keyword>
<gene>
    <name evidence="1" type="ORF">QFC21_003232</name>
</gene>
<evidence type="ECO:0000313" key="1">
    <source>
        <dbReference type="EMBL" id="KAJ9101892.1"/>
    </source>
</evidence>
<sequence>MSGRKIMVQPIKTPVQIWLYDQKDMRIEGTIIGFDEFMNVVLDDAAEVYVKSAKPRRPVGE</sequence>
<dbReference type="EMBL" id="JASBWT010000009">
    <property type="protein sequence ID" value="KAJ9101892.1"/>
    <property type="molecule type" value="Genomic_DNA"/>
</dbReference>
<accession>A0ACC2VSL8</accession>
<proteinExistence type="predicted"/>
<reference evidence="1" key="1">
    <citation type="submission" date="2023-04" db="EMBL/GenBank/DDBJ databases">
        <title>Draft Genome sequencing of Naganishia species isolated from polar environments using Oxford Nanopore Technology.</title>
        <authorList>
            <person name="Leo P."/>
            <person name="Venkateswaran K."/>
        </authorList>
    </citation>
    <scope>NUCLEOTIDE SEQUENCE</scope>
    <source>
        <strain evidence="1">MNA-CCFEE 5423</strain>
    </source>
</reference>
<name>A0ACC2VSL8_9TREE</name>
<organism evidence="1 2">
    <name type="scientific">Naganishia friedmannii</name>
    <dbReference type="NCBI Taxonomy" id="89922"/>
    <lineage>
        <taxon>Eukaryota</taxon>
        <taxon>Fungi</taxon>
        <taxon>Dikarya</taxon>
        <taxon>Basidiomycota</taxon>
        <taxon>Agaricomycotina</taxon>
        <taxon>Tremellomycetes</taxon>
        <taxon>Filobasidiales</taxon>
        <taxon>Filobasidiaceae</taxon>
        <taxon>Naganishia</taxon>
    </lineage>
</organism>
<comment type="caution">
    <text evidence="1">The sequence shown here is derived from an EMBL/GenBank/DDBJ whole genome shotgun (WGS) entry which is preliminary data.</text>
</comment>
<evidence type="ECO:0000313" key="2">
    <source>
        <dbReference type="Proteomes" id="UP001227268"/>
    </source>
</evidence>
<dbReference type="Proteomes" id="UP001227268">
    <property type="component" value="Unassembled WGS sequence"/>
</dbReference>